<proteinExistence type="predicted"/>
<dbReference type="GO" id="GO:0003700">
    <property type="term" value="F:DNA-binding transcription factor activity"/>
    <property type="evidence" value="ECO:0007669"/>
    <property type="project" value="TreeGrafter"/>
</dbReference>
<gene>
    <name evidence="6" type="ORF">HDA32_003239</name>
</gene>
<dbReference type="PANTHER" id="PTHR24567">
    <property type="entry name" value="CRP FAMILY TRANSCRIPTIONAL REGULATORY PROTEIN"/>
    <property type="match status" value="1"/>
</dbReference>
<dbReference type="GO" id="GO:0003677">
    <property type="term" value="F:DNA binding"/>
    <property type="evidence" value="ECO:0007669"/>
    <property type="project" value="UniProtKB-KW"/>
</dbReference>
<dbReference type="InterPro" id="IPR050397">
    <property type="entry name" value="Env_Response_Regulators"/>
</dbReference>
<keyword evidence="3" id="KW-0804">Transcription</keyword>
<dbReference type="InterPro" id="IPR036390">
    <property type="entry name" value="WH_DNA-bd_sf"/>
</dbReference>
<dbReference type="AlphaFoldDB" id="A0A852TVT2"/>
<dbReference type="InterPro" id="IPR018490">
    <property type="entry name" value="cNMP-bd_dom_sf"/>
</dbReference>
<dbReference type="GO" id="GO:0005829">
    <property type="term" value="C:cytosol"/>
    <property type="evidence" value="ECO:0007669"/>
    <property type="project" value="TreeGrafter"/>
</dbReference>
<evidence type="ECO:0000313" key="7">
    <source>
        <dbReference type="Proteomes" id="UP000589036"/>
    </source>
</evidence>
<evidence type="ECO:0000259" key="5">
    <source>
        <dbReference type="PROSITE" id="PS51063"/>
    </source>
</evidence>
<dbReference type="SUPFAM" id="SSF51206">
    <property type="entry name" value="cAMP-binding domain-like"/>
    <property type="match status" value="1"/>
</dbReference>
<keyword evidence="1" id="KW-0805">Transcription regulation</keyword>
<dbReference type="Proteomes" id="UP000589036">
    <property type="component" value="Unassembled WGS sequence"/>
</dbReference>
<dbReference type="Gene3D" id="2.60.120.10">
    <property type="entry name" value="Jelly Rolls"/>
    <property type="match status" value="1"/>
</dbReference>
<dbReference type="SUPFAM" id="SSF46785">
    <property type="entry name" value="Winged helix' DNA-binding domain"/>
    <property type="match status" value="1"/>
</dbReference>
<dbReference type="EMBL" id="JACCCC010000001">
    <property type="protein sequence ID" value="NYE48119.1"/>
    <property type="molecule type" value="Genomic_DNA"/>
</dbReference>
<keyword evidence="7" id="KW-1185">Reference proteome</keyword>
<dbReference type="SMART" id="SM00419">
    <property type="entry name" value="HTH_CRP"/>
    <property type="match status" value="1"/>
</dbReference>
<name>A0A852TVT2_9ACTN</name>
<dbReference type="CDD" id="cd00038">
    <property type="entry name" value="CAP_ED"/>
    <property type="match status" value="1"/>
</dbReference>
<dbReference type="Pfam" id="PF00027">
    <property type="entry name" value="cNMP_binding"/>
    <property type="match status" value="1"/>
</dbReference>
<protein>
    <submittedName>
        <fullName evidence="6">CRP-like cAMP-binding protein</fullName>
    </submittedName>
</protein>
<dbReference type="SMART" id="SM00100">
    <property type="entry name" value="cNMP"/>
    <property type="match status" value="1"/>
</dbReference>
<dbReference type="PROSITE" id="PS50042">
    <property type="entry name" value="CNMP_BINDING_3"/>
    <property type="match status" value="1"/>
</dbReference>
<evidence type="ECO:0000256" key="3">
    <source>
        <dbReference type="ARBA" id="ARBA00023163"/>
    </source>
</evidence>
<evidence type="ECO:0000313" key="6">
    <source>
        <dbReference type="EMBL" id="NYE48119.1"/>
    </source>
</evidence>
<dbReference type="InterPro" id="IPR000595">
    <property type="entry name" value="cNMP-bd_dom"/>
</dbReference>
<sequence>MSAVERALHLLGRGDGDFRLQEAAWVARCVGRGESAPLAPEDVSALAATLHRRTVPRGAVAYGDGRTRPSVWIVRSGRLELLAGSGARRVVVQILHDGDVDGDIQLLLDMPLPYTARALDDVELLHLEREDFERLLATRPPIARRWLSSVAQRLNTSHMRIIGLLGRSLVQQAAQLLLDEESEQGVALPQRTLAAMLGVRRPSLNKVLKELEKDGLIALRYSAIDIVDRAALARRAG</sequence>
<dbReference type="RefSeq" id="WP_179643961.1">
    <property type="nucleotide sequence ID" value="NZ_BAAAYY010000016.1"/>
</dbReference>
<dbReference type="PANTHER" id="PTHR24567:SF74">
    <property type="entry name" value="HTH-TYPE TRANSCRIPTIONAL REGULATOR ARCR"/>
    <property type="match status" value="1"/>
</dbReference>
<feature type="domain" description="HTH crp-type" evidence="5">
    <location>
        <begin position="167"/>
        <end position="230"/>
    </location>
</feature>
<reference evidence="6 7" key="1">
    <citation type="submission" date="2020-07" db="EMBL/GenBank/DDBJ databases">
        <title>Sequencing the genomes of 1000 actinobacteria strains.</title>
        <authorList>
            <person name="Klenk H.-P."/>
        </authorList>
    </citation>
    <scope>NUCLEOTIDE SEQUENCE [LARGE SCALE GENOMIC DNA]</scope>
    <source>
        <strain evidence="6 7">CXB654</strain>
    </source>
</reference>
<keyword evidence="2" id="KW-0238">DNA-binding</keyword>
<dbReference type="InterPro" id="IPR014710">
    <property type="entry name" value="RmlC-like_jellyroll"/>
</dbReference>
<dbReference type="PROSITE" id="PS51063">
    <property type="entry name" value="HTH_CRP_2"/>
    <property type="match status" value="1"/>
</dbReference>
<evidence type="ECO:0000256" key="1">
    <source>
        <dbReference type="ARBA" id="ARBA00023015"/>
    </source>
</evidence>
<dbReference type="InterPro" id="IPR036388">
    <property type="entry name" value="WH-like_DNA-bd_sf"/>
</dbReference>
<feature type="domain" description="Cyclic nucleotide-binding" evidence="4">
    <location>
        <begin position="38"/>
        <end position="153"/>
    </location>
</feature>
<accession>A0A852TVT2</accession>
<dbReference type="Gene3D" id="1.10.10.10">
    <property type="entry name" value="Winged helix-like DNA-binding domain superfamily/Winged helix DNA-binding domain"/>
    <property type="match status" value="1"/>
</dbReference>
<dbReference type="Pfam" id="PF13545">
    <property type="entry name" value="HTH_Crp_2"/>
    <property type="match status" value="1"/>
</dbReference>
<dbReference type="InterPro" id="IPR012318">
    <property type="entry name" value="HTH_CRP"/>
</dbReference>
<evidence type="ECO:0000259" key="4">
    <source>
        <dbReference type="PROSITE" id="PS50042"/>
    </source>
</evidence>
<organism evidence="6 7">
    <name type="scientific">Spinactinospora alkalitolerans</name>
    <dbReference type="NCBI Taxonomy" id="687207"/>
    <lineage>
        <taxon>Bacteria</taxon>
        <taxon>Bacillati</taxon>
        <taxon>Actinomycetota</taxon>
        <taxon>Actinomycetes</taxon>
        <taxon>Streptosporangiales</taxon>
        <taxon>Nocardiopsidaceae</taxon>
        <taxon>Spinactinospora</taxon>
    </lineage>
</organism>
<comment type="caution">
    <text evidence="6">The sequence shown here is derived from an EMBL/GenBank/DDBJ whole genome shotgun (WGS) entry which is preliminary data.</text>
</comment>
<evidence type="ECO:0000256" key="2">
    <source>
        <dbReference type="ARBA" id="ARBA00023125"/>
    </source>
</evidence>